<proteinExistence type="predicted"/>
<organism evidence="1 2">
    <name type="scientific">Triticum turgidum subsp. durum</name>
    <name type="common">Durum wheat</name>
    <name type="synonym">Triticum durum</name>
    <dbReference type="NCBI Taxonomy" id="4567"/>
    <lineage>
        <taxon>Eukaryota</taxon>
        <taxon>Viridiplantae</taxon>
        <taxon>Streptophyta</taxon>
        <taxon>Embryophyta</taxon>
        <taxon>Tracheophyta</taxon>
        <taxon>Spermatophyta</taxon>
        <taxon>Magnoliopsida</taxon>
        <taxon>Liliopsida</taxon>
        <taxon>Poales</taxon>
        <taxon>Poaceae</taxon>
        <taxon>BOP clade</taxon>
        <taxon>Pooideae</taxon>
        <taxon>Triticodae</taxon>
        <taxon>Triticeae</taxon>
        <taxon>Triticinae</taxon>
        <taxon>Triticum</taxon>
    </lineage>
</organism>
<evidence type="ECO:0000313" key="1">
    <source>
        <dbReference type="EMBL" id="VAH93295.1"/>
    </source>
</evidence>
<dbReference type="EMBL" id="LT934117">
    <property type="protein sequence ID" value="VAH93295.1"/>
    <property type="molecule type" value="Genomic_DNA"/>
</dbReference>
<dbReference type="OMA" id="ISHDHCH"/>
<gene>
    <name evidence="1" type="ORF">TRITD_4Av1G157730</name>
</gene>
<reference evidence="1 2" key="1">
    <citation type="submission" date="2017-09" db="EMBL/GenBank/DDBJ databases">
        <authorList>
            <consortium name="International Durum Wheat Genome Sequencing Consortium (IDWGSC)"/>
            <person name="Milanesi L."/>
        </authorList>
    </citation>
    <scope>NUCLEOTIDE SEQUENCE [LARGE SCALE GENOMIC DNA]</scope>
    <source>
        <strain evidence="2">cv. Svevo</strain>
    </source>
</reference>
<evidence type="ECO:0000313" key="2">
    <source>
        <dbReference type="Proteomes" id="UP000324705"/>
    </source>
</evidence>
<sequence>MKQRRREKDKSFPIFLTISHDHCHWQPPQTPFGLIYDAVDELVQTPSGAVRRVVSGFVYNTVGELVQTPSSAVRGVVSGLVDGQLIQMTFGAVRRVVSGHVYSAVVQPTDTTTSVVCLSSFPASSTTPSSSS</sequence>
<keyword evidence="2" id="KW-1185">Reference proteome</keyword>
<dbReference type="Proteomes" id="UP000324705">
    <property type="component" value="Chromosome 4A"/>
</dbReference>
<protein>
    <submittedName>
        <fullName evidence="1">Uncharacterized protein</fullName>
    </submittedName>
</protein>
<name>A0A9R0VZQ8_TRITD</name>
<dbReference type="AlphaFoldDB" id="A0A9R0VZQ8"/>
<accession>A0A9R0VZQ8</accession>
<dbReference type="Gramene" id="TRITD4Av1G157730.1">
    <property type="protein sequence ID" value="TRITD4Av1G157730.1"/>
    <property type="gene ID" value="TRITD4Av1G157730"/>
</dbReference>